<dbReference type="RefSeq" id="WP_386820061.1">
    <property type="nucleotide sequence ID" value="NZ_JBHUIT010000012.1"/>
</dbReference>
<evidence type="ECO:0000313" key="2">
    <source>
        <dbReference type="Proteomes" id="UP001597375"/>
    </source>
</evidence>
<comment type="caution">
    <text evidence="1">The sequence shown here is derived from an EMBL/GenBank/DDBJ whole genome shotgun (WGS) entry which is preliminary data.</text>
</comment>
<reference evidence="2" key="1">
    <citation type="journal article" date="2019" name="Int. J. Syst. Evol. Microbiol.">
        <title>The Global Catalogue of Microorganisms (GCM) 10K type strain sequencing project: providing services to taxonomists for standard genome sequencing and annotation.</title>
        <authorList>
            <consortium name="The Broad Institute Genomics Platform"/>
            <consortium name="The Broad Institute Genome Sequencing Center for Infectious Disease"/>
            <person name="Wu L."/>
            <person name="Ma J."/>
        </authorList>
    </citation>
    <scope>NUCLEOTIDE SEQUENCE [LARGE SCALE GENOMIC DNA]</scope>
    <source>
        <strain evidence="2">CGMCC 4.7106</strain>
    </source>
</reference>
<accession>A0ABW5D7C5</accession>
<evidence type="ECO:0000313" key="1">
    <source>
        <dbReference type="EMBL" id="MFD2256772.1"/>
    </source>
</evidence>
<keyword evidence="2" id="KW-1185">Reference proteome</keyword>
<protein>
    <submittedName>
        <fullName evidence="1">Uncharacterized protein</fullName>
    </submittedName>
</protein>
<sequence>MNDKFTDSKNDQTAGEARHLRLVSPVVTWQAAKLRPVDRDMPTLNAWILSVDGKAILTATAGSDLHESVSSENRRMIGQALVDYLANV</sequence>
<proteinExistence type="predicted"/>
<dbReference type="EMBL" id="JBHUIT010000012">
    <property type="protein sequence ID" value="MFD2256772.1"/>
    <property type="molecule type" value="Genomic_DNA"/>
</dbReference>
<name>A0ABW5D7C5_9BACT</name>
<gene>
    <name evidence="1" type="ORF">ACFSSA_08805</name>
</gene>
<dbReference type="Proteomes" id="UP001597375">
    <property type="component" value="Unassembled WGS sequence"/>
</dbReference>
<organism evidence="1 2">
    <name type="scientific">Luteolibacter algae</name>
    <dbReference type="NCBI Taxonomy" id="454151"/>
    <lineage>
        <taxon>Bacteria</taxon>
        <taxon>Pseudomonadati</taxon>
        <taxon>Verrucomicrobiota</taxon>
        <taxon>Verrucomicrobiia</taxon>
        <taxon>Verrucomicrobiales</taxon>
        <taxon>Verrucomicrobiaceae</taxon>
        <taxon>Luteolibacter</taxon>
    </lineage>
</organism>